<keyword evidence="1" id="KW-0812">Transmembrane</keyword>
<reference evidence="2 3" key="1">
    <citation type="submission" date="2018-02" db="EMBL/GenBank/DDBJ databases">
        <title>Genomic Encyclopedia of Archaeal and Bacterial Type Strains, Phase II (KMG-II): from individual species to whole genera.</title>
        <authorList>
            <person name="Goeker M."/>
        </authorList>
    </citation>
    <scope>NUCLEOTIDE SEQUENCE [LARGE SCALE GENOMIC DNA]</scope>
    <source>
        <strain evidence="2 3">DSM 3808</strain>
    </source>
</reference>
<gene>
    <name evidence="2" type="ORF">BXY41_12042</name>
</gene>
<accession>A0A2S6HDG8</accession>
<dbReference type="RefSeq" id="WP_104439696.1">
    <property type="nucleotide sequence ID" value="NZ_PTJA01000020.1"/>
</dbReference>
<dbReference type="EMBL" id="PTJA01000020">
    <property type="protein sequence ID" value="PPK75508.1"/>
    <property type="molecule type" value="Genomic_DNA"/>
</dbReference>
<dbReference type="InterPro" id="IPR043756">
    <property type="entry name" value="DUF5702"/>
</dbReference>
<dbReference type="OrthoDB" id="5135382at2"/>
<sequence length="630" mass="71730">MHNNGHITVFLSLTLLCIVSLMCGLLESARTAGTRWYLKIAADSAMDSVFSRYHREAWDKYRIFLLEDKSGNDLEQKWKEYIAPYMEHSGWYGVDIEDANVLYRDLITSAGGKYMKQEILDYMKYGIFDHIPDEAGAVTMLADLKEAAAVKDLSRSYGEHTKEAVRLEHVIEEINNSLEKQKYIWIEANSCLSNYDGQEFMRKAVELEKETDRIPSLVKSYENIADELYVQLQLTKSKRTEAMDQLSNPIQITLNSDTDWYDSYVRQDGERRKEVEALAEEAINIKNIIERSKDRALEVGQIIDEWESSSDDDDDDGPDLSELWGSVRDIWCKIHISLLSYTNGVKDPQKEKILEKVESLVGNGLMSLVLPEGTQISKGQLDLNSFPSLIYSEEQGEIDGLTDRILFEEYCGRFLTSFLSEEDKAVKYELEYLIGGMNSDEKNFSQAVTDVLAIREGLNLVHILMDQEKRKEAEALAGVITGVTGTAPLTGLVAFFVMSIWAMGEAIMDVRRLLQGEKVAFIKSRDNWRLSLQGLLDSGSSGSFKGEGSDNNGISYTGYLKLLLFLFHSTRQYYRLMDVIQMNLRTTDTEFRMTHCVYGAEIQGKGRGQHFFFGVLEPVYAIEVRTEKAY</sequence>
<protein>
    <submittedName>
        <fullName evidence="2">Uncharacterized protein</fullName>
    </submittedName>
</protein>
<evidence type="ECO:0000313" key="2">
    <source>
        <dbReference type="EMBL" id="PPK75508.1"/>
    </source>
</evidence>
<feature type="transmembrane region" description="Helical" evidence="1">
    <location>
        <begin position="475"/>
        <end position="503"/>
    </location>
</feature>
<dbReference type="Pfam" id="PF18960">
    <property type="entry name" value="DUF5702"/>
    <property type="match status" value="1"/>
</dbReference>
<keyword evidence="1" id="KW-0472">Membrane</keyword>
<proteinExistence type="predicted"/>
<keyword evidence="3" id="KW-1185">Reference proteome</keyword>
<organism evidence="2 3">
    <name type="scientific">Lacrimispora xylanisolvens</name>
    <dbReference type="NCBI Taxonomy" id="384636"/>
    <lineage>
        <taxon>Bacteria</taxon>
        <taxon>Bacillati</taxon>
        <taxon>Bacillota</taxon>
        <taxon>Clostridia</taxon>
        <taxon>Lachnospirales</taxon>
        <taxon>Lachnospiraceae</taxon>
        <taxon>Lacrimispora</taxon>
    </lineage>
</organism>
<name>A0A2S6HDG8_9FIRM</name>
<comment type="caution">
    <text evidence="2">The sequence shown here is derived from an EMBL/GenBank/DDBJ whole genome shotgun (WGS) entry which is preliminary data.</text>
</comment>
<keyword evidence="1" id="KW-1133">Transmembrane helix</keyword>
<evidence type="ECO:0000313" key="3">
    <source>
        <dbReference type="Proteomes" id="UP000237749"/>
    </source>
</evidence>
<feature type="transmembrane region" description="Helical" evidence="1">
    <location>
        <begin position="6"/>
        <end position="26"/>
    </location>
</feature>
<evidence type="ECO:0000256" key="1">
    <source>
        <dbReference type="SAM" id="Phobius"/>
    </source>
</evidence>
<dbReference type="Proteomes" id="UP000237749">
    <property type="component" value="Unassembled WGS sequence"/>
</dbReference>
<dbReference type="AlphaFoldDB" id="A0A2S6HDG8"/>